<organism evidence="2 3">
    <name type="scientific">Candidatus Faeciplasma avium</name>
    <dbReference type="NCBI Taxonomy" id="2840798"/>
    <lineage>
        <taxon>Bacteria</taxon>
        <taxon>Bacillati</taxon>
        <taxon>Bacillota</taxon>
        <taxon>Clostridia</taxon>
        <taxon>Eubacteriales</taxon>
        <taxon>Oscillospiraceae</taxon>
        <taxon>Oscillospiraceae incertae sedis</taxon>
        <taxon>Candidatus Faeciplasma</taxon>
    </lineage>
</organism>
<reference evidence="2" key="1">
    <citation type="submission" date="2020-10" db="EMBL/GenBank/DDBJ databases">
        <authorList>
            <person name="Gilroy R."/>
        </authorList>
    </citation>
    <scope>NUCLEOTIDE SEQUENCE</scope>
    <source>
        <strain evidence="2">1370</strain>
    </source>
</reference>
<keyword evidence="1" id="KW-1133">Transmembrane helix</keyword>
<dbReference type="EMBL" id="DVOL01000072">
    <property type="protein sequence ID" value="HIV11073.1"/>
    <property type="molecule type" value="Genomic_DNA"/>
</dbReference>
<protein>
    <submittedName>
        <fullName evidence="2">Uncharacterized protein</fullName>
    </submittedName>
</protein>
<reference evidence="2" key="2">
    <citation type="journal article" date="2021" name="PeerJ">
        <title>Extensive microbial diversity within the chicken gut microbiome revealed by metagenomics and culture.</title>
        <authorList>
            <person name="Gilroy R."/>
            <person name="Ravi A."/>
            <person name="Getino M."/>
            <person name="Pursley I."/>
            <person name="Horton D.L."/>
            <person name="Alikhan N.F."/>
            <person name="Baker D."/>
            <person name="Gharbi K."/>
            <person name="Hall N."/>
            <person name="Watson M."/>
            <person name="Adriaenssens E.M."/>
            <person name="Foster-Nyarko E."/>
            <person name="Jarju S."/>
            <person name="Secka A."/>
            <person name="Antonio M."/>
            <person name="Oren A."/>
            <person name="Chaudhuri R.R."/>
            <person name="La Ragione R."/>
            <person name="Hildebrand F."/>
            <person name="Pallen M.J."/>
        </authorList>
    </citation>
    <scope>NUCLEOTIDE SEQUENCE</scope>
    <source>
        <strain evidence="2">1370</strain>
    </source>
</reference>
<keyword evidence="1" id="KW-0472">Membrane</keyword>
<sequence length="64" mass="7086">MKKHRLFFGIGCLMAAAAIGFMAYALNHPEASFPWHNGVTYAIYAVYSAVTVSMLCISKKTKKK</sequence>
<gene>
    <name evidence="2" type="ORF">IAD28_05225</name>
</gene>
<comment type="caution">
    <text evidence="2">The sequence shown here is derived from an EMBL/GenBank/DDBJ whole genome shotgun (WGS) entry which is preliminary data.</text>
</comment>
<evidence type="ECO:0000313" key="3">
    <source>
        <dbReference type="Proteomes" id="UP000823960"/>
    </source>
</evidence>
<keyword evidence="1" id="KW-0812">Transmembrane</keyword>
<proteinExistence type="predicted"/>
<dbReference type="Proteomes" id="UP000823960">
    <property type="component" value="Unassembled WGS sequence"/>
</dbReference>
<accession>A0A9D1NRP9</accession>
<evidence type="ECO:0000313" key="2">
    <source>
        <dbReference type="EMBL" id="HIV11073.1"/>
    </source>
</evidence>
<dbReference type="AlphaFoldDB" id="A0A9D1NRP9"/>
<feature type="transmembrane region" description="Helical" evidence="1">
    <location>
        <begin position="38"/>
        <end position="57"/>
    </location>
</feature>
<name>A0A9D1NRP9_9FIRM</name>
<feature type="transmembrane region" description="Helical" evidence="1">
    <location>
        <begin position="7"/>
        <end position="26"/>
    </location>
</feature>
<evidence type="ECO:0000256" key="1">
    <source>
        <dbReference type="SAM" id="Phobius"/>
    </source>
</evidence>